<dbReference type="GO" id="GO:0005829">
    <property type="term" value="C:cytosol"/>
    <property type="evidence" value="ECO:0007669"/>
    <property type="project" value="TreeGrafter"/>
</dbReference>
<dbReference type="SMART" id="SM00530">
    <property type="entry name" value="HTH_XRE"/>
    <property type="match status" value="1"/>
</dbReference>
<dbReference type="STRING" id="363870.NG54_13080"/>
<dbReference type="EMBL" id="JRUN01000041">
    <property type="protein sequence ID" value="KHD84804.1"/>
    <property type="molecule type" value="Genomic_DNA"/>
</dbReference>
<evidence type="ECO:0000313" key="4">
    <source>
        <dbReference type="Proteomes" id="UP000030588"/>
    </source>
</evidence>
<dbReference type="GO" id="GO:0003677">
    <property type="term" value="F:DNA binding"/>
    <property type="evidence" value="ECO:0007669"/>
    <property type="project" value="UniProtKB-KW"/>
</dbReference>
<dbReference type="Gene3D" id="1.10.260.40">
    <property type="entry name" value="lambda repressor-like DNA-binding domains"/>
    <property type="match status" value="1"/>
</dbReference>
<dbReference type="InterPro" id="IPR010982">
    <property type="entry name" value="Lambda_DNA-bd_dom_sf"/>
</dbReference>
<dbReference type="PROSITE" id="PS50943">
    <property type="entry name" value="HTH_CROC1"/>
    <property type="match status" value="1"/>
</dbReference>
<dbReference type="CDD" id="cd00093">
    <property type="entry name" value="HTH_XRE"/>
    <property type="match status" value="1"/>
</dbReference>
<reference evidence="3 4" key="1">
    <citation type="submission" date="2014-10" db="EMBL/GenBank/DDBJ databases">
        <title>Draft genome of phytase producing Bacillus ginsengihumi strain M2.11.</title>
        <authorList>
            <person name="Toymentseva A."/>
            <person name="Boulygina E.A."/>
            <person name="Kazakov S.V."/>
            <person name="Kayumov I."/>
            <person name="Suleimanova A.D."/>
            <person name="Mardanova A.M."/>
            <person name="Maria S.N."/>
            <person name="Sergey M.Y."/>
            <person name="Sharipova M.R."/>
        </authorList>
    </citation>
    <scope>NUCLEOTIDE SEQUENCE [LARGE SCALE GENOMIC DNA]</scope>
    <source>
        <strain evidence="3 4">M2.11</strain>
    </source>
</reference>
<keyword evidence="1" id="KW-0238">DNA-binding</keyword>
<dbReference type="InterPro" id="IPR050807">
    <property type="entry name" value="TransReg_Diox_bact_type"/>
</dbReference>
<dbReference type="GO" id="GO:0003700">
    <property type="term" value="F:DNA-binding transcription factor activity"/>
    <property type="evidence" value="ECO:0007669"/>
    <property type="project" value="TreeGrafter"/>
</dbReference>
<feature type="domain" description="HTH cro/C1-type" evidence="2">
    <location>
        <begin position="8"/>
        <end position="62"/>
    </location>
</feature>
<dbReference type="PANTHER" id="PTHR46797:SF1">
    <property type="entry name" value="METHYLPHOSPHONATE SYNTHASE"/>
    <property type="match status" value="1"/>
</dbReference>
<dbReference type="Pfam" id="PF13560">
    <property type="entry name" value="HTH_31"/>
    <property type="match status" value="1"/>
</dbReference>
<comment type="caution">
    <text evidence="3">The sequence shown here is derived from an EMBL/GenBank/DDBJ whole genome shotgun (WGS) entry which is preliminary data.</text>
</comment>
<evidence type="ECO:0000256" key="1">
    <source>
        <dbReference type="ARBA" id="ARBA00023125"/>
    </source>
</evidence>
<dbReference type="InterPro" id="IPR001387">
    <property type="entry name" value="Cro/C1-type_HTH"/>
</dbReference>
<organism evidence="3 4">
    <name type="scientific">Heyndrickxia ginsengihumi</name>
    <dbReference type="NCBI Taxonomy" id="363870"/>
    <lineage>
        <taxon>Bacteria</taxon>
        <taxon>Bacillati</taxon>
        <taxon>Bacillota</taxon>
        <taxon>Bacilli</taxon>
        <taxon>Bacillales</taxon>
        <taxon>Bacillaceae</taxon>
        <taxon>Heyndrickxia</taxon>
    </lineage>
</organism>
<dbReference type="RefSeq" id="WP_035355259.1">
    <property type="nucleotide sequence ID" value="NZ_JRUN01000041.1"/>
</dbReference>
<evidence type="ECO:0000313" key="3">
    <source>
        <dbReference type="EMBL" id="KHD84804.1"/>
    </source>
</evidence>
<accession>A0A0A6VE55</accession>
<dbReference type="PANTHER" id="PTHR46797">
    <property type="entry name" value="HTH-TYPE TRANSCRIPTIONAL REGULATOR"/>
    <property type="match status" value="1"/>
</dbReference>
<dbReference type="OrthoDB" id="9797543at2"/>
<protein>
    <recommendedName>
        <fullName evidence="2">HTH cro/C1-type domain-containing protein</fullName>
    </recommendedName>
</protein>
<evidence type="ECO:0000259" key="2">
    <source>
        <dbReference type="PROSITE" id="PS50943"/>
    </source>
</evidence>
<gene>
    <name evidence="3" type="ORF">NG54_13080</name>
</gene>
<name>A0A0A6VE55_9BACI</name>
<sequence length="113" mass="13204">MSELGNRLKESRNESGLSLKEVYEKTGITDSRLSKIERGQIDCTPDDLKRLAHLYNIQIIPLYELAGYLTKEDIVEYQFVFQGVSSLDEEEMQHIQSQIDFLNKKGRLIRYDF</sequence>
<dbReference type="SUPFAM" id="SSF47413">
    <property type="entry name" value="lambda repressor-like DNA-binding domains"/>
    <property type="match status" value="1"/>
</dbReference>
<proteinExistence type="predicted"/>
<dbReference type="AlphaFoldDB" id="A0A0A6VE55"/>
<dbReference type="Proteomes" id="UP000030588">
    <property type="component" value="Unassembled WGS sequence"/>
</dbReference>